<feature type="transmembrane region" description="Helical" evidence="1">
    <location>
        <begin position="12"/>
        <end position="36"/>
    </location>
</feature>
<accession>A0A897N615</accession>
<dbReference type="AlphaFoldDB" id="A0A897N615"/>
<gene>
    <name evidence="2" type="ORF">HSR121_2124</name>
</gene>
<sequence>MKALKTIISNGIVSAVFTKTGVALPVILALTAYIGLRLKTVDLHPPSATI</sequence>
<protein>
    <submittedName>
        <fullName evidence="2">Uncharacterized protein</fullName>
    </submittedName>
</protein>
<organism evidence="2 3">
    <name type="scientific">Halapricum desulfuricans</name>
    <dbReference type="NCBI Taxonomy" id="2841257"/>
    <lineage>
        <taxon>Archaea</taxon>
        <taxon>Methanobacteriati</taxon>
        <taxon>Methanobacteriota</taxon>
        <taxon>Stenosarchaea group</taxon>
        <taxon>Halobacteria</taxon>
        <taxon>Halobacteriales</taxon>
        <taxon>Haloarculaceae</taxon>
        <taxon>Halapricum</taxon>
    </lineage>
</organism>
<dbReference type="Proteomes" id="UP000663525">
    <property type="component" value="Chromosome"/>
</dbReference>
<proteinExistence type="predicted"/>
<evidence type="ECO:0000313" key="3">
    <source>
        <dbReference type="Proteomes" id="UP000663525"/>
    </source>
</evidence>
<name>A0A897N615_9EURY</name>
<reference evidence="2" key="1">
    <citation type="submission" date="2020-11" db="EMBL/GenBank/DDBJ databases">
        <title>Carbohydrate-dependent, anaerobic sulfur respiration: A novel catabolism in halophilic archaea.</title>
        <authorList>
            <person name="Sorokin D.Y."/>
            <person name="Messina E."/>
            <person name="Smedile F."/>
            <person name="La Cono V."/>
            <person name="Hallsworth J.E."/>
            <person name="Yakimov M.M."/>
        </authorList>
    </citation>
    <scope>NUCLEOTIDE SEQUENCE</scope>
    <source>
        <strain evidence="2">HSR12-1</strain>
    </source>
</reference>
<evidence type="ECO:0000256" key="1">
    <source>
        <dbReference type="SAM" id="Phobius"/>
    </source>
</evidence>
<keyword evidence="1" id="KW-1133">Transmembrane helix</keyword>
<evidence type="ECO:0000313" key="2">
    <source>
        <dbReference type="EMBL" id="QSG06455.1"/>
    </source>
</evidence>
<dbReference type="EMBL" id="CP064787">
    <property type="protein sequence ID" value="QSG06455.1"/>
    <property type="molecule type" value="Genomic_DNA"/>
</dbReference>
<keyword evidence="1" id="KW-0472">Membrane</keyword>
<keyword evidence="1" id="KW-0812">Transmembrane</keyword>